<dbReference type="Proteomes" id="UP000824469">
    <property type="component" value="Unassembled WGS sequence"/>
</dbReference>
<organism evidence="1 2">
    <name type="scientific">Taxus chinensis</name>
    <name type="common">Chinese yew</name>
    <name type="synonym">Taxus wallichiana var. chinensis</name>
    <dbReference type="NCBI Taxonomy" id="29808"/>
    <lineage>
        <taxon>Eukaryota</taxon>
        <taxon>Viridiplantae</taxon>
        <taxon>Streptophyta</taxon>
        <taxon>Embryophyta</taxon>
        <taxon>Tracheophyta</taxon>
        <taxon>Spermatophyta</taxon>
        <taxon>Pinopsida</taxon>
        <taxon>Pinidae</taxon>
        <taxon>Conifers II</taxon>
        <taxon>Cupressales</taxon>
        <taxon>Taxaceae</taxon>
        <taxon>Taxus</taxon>
    </lineage>
</organism>
<dbReference type="EMBL" id="JAHRHJ020000010">
    <property type="protein sequence ID" value="KAH9299925.1"/>
    <property type="molecule type" value="Genomic_DNA"/>
</dbReference>
<protein>
    <submittedName>
        <fullName evidence="1">Uncharacterized protein</fullName>
    </submittedName>
</protein>
<name>A0AA38CGK1_TAXCH</name>
<feature type="non-terminal residue" evidence="1">
    <location>
        <position position="54"/>
    </location>
</feature>
<accession>A0AA38CGK1</accession>
<evidence type="ECO:0000313" key="2">
    <source>
        <dbReference type="Proteomes" id="UP000824469"/>
    </source>
</evidence>
<dbReference type="AlphaFoldDB" id="A0AA38CGK1"/>
<sequence>GVPNGWLNHIEHWVRKLRWRKMADDMIDKEREERRLKYSEAREKEITRQRKPAS</sequence>
<gene>
    <name evidence="1" type="ORF">KI387_044621</name>
</gene>
<keyword evidence="2" id="KW-1185">Reference proteome</keyword>
<comment type="caution">
    <text evidence="1">The sequence shown here is derived from an EMBL/GenBank/DDBJ whole genome shotgun (WGS) entry which is preliminary data.</text>
</comment>
<reference evidence="1 2" key="1">
    <citation type="journal article" date="2021" name="Nat. Plants">
        <title>The Taxus genome provides insights into paclitaxel biosynthesis.</title>
        <authorList>
            <person name="Xiong X."/>
            <person name="Gou J."/>
            <person name="Liao Q."/>
            <person name="Li Y."/>
            <person name="Zhou Q."/>
            <person name="Bi G."/>
            <person name="Li C."/>
            <person name="Du R."/>
            <person name="Wang X."/>
            <person name="Sun T."/>
            <person name="Guo L."/>
            <person name="Liang H."/>
            <person name="Lu P."/>
            <person name="Wu Y."/>
            <person name="Zhang Z."/>
            <person name="Ro D.K."/>
            <person name="Shang Y."/>
            <person name="Huang S."/>
            <person name="Yan J."/>
        </authorList>
    </citation>
    <scope>NUCLEOTIDE SEQUENCE [LARGE SCALE GENOMIC DNA]</scope>
    <source>
        <strain evidence="1">Ta-2019</strain>
    </source>
</reference>
<evidence type="ECO:0000313" key="1">
    <source>
        <dbReference type="EMBL" id="KAH9299925.1"/>
    </source>
</evidence>
<proteinExistence type="predicted"/>
<feature type="non-terminal residue" evidence="1">
    <location>
        <position position="1"/>
    </location>
</feature>